<dbReference type="Pfam" id="PF07555">
    <property type="entry name" value="NAGidase"/>
    <property type="match status" value="1"/>
</dbReference>
<evidence type="ECO:0000259" key="4">
    <source>
        <dbReference type="PROSITE" id="PS52009"/>
    </source>
</evidence>
<dbReference type="InterPro" id="IPR029018">
    <property type="entry name" value="Hex-like_dom2"/>
</dbReference>
<comment type="similarity">
    <text evidence="3">Belongs to the glycosyl hydrolase 84 family.</text>
</comment>
<dbReference type="InterPro" id="IPR017853">
    <property type="entry name" value="GH"/>
</dbReference>
<proteinExistence type="inferred from homology"/>
<dbReference type="GO" id="GO:0015929">
    <property type="term" value="F:hexosaminidase activity"/>
    <property type="evidence" value="ECO:0007669"/>
    <property type="project" value="UniProtKB-ARBA"/>
</dbReference>
<dbReference type="PANTHER" id="PTHR13170">
    <property type="entry name" value="O-GLCNACASE"/>
    <property type="match status" value="1"/>
</dbReference>
<name>A0A7X5N466_XANPE</name>
<dbReference type="SUPFAM" id="SSF51445">
    <property type="entry name" value="(Trans)glycosidases"/>
    <property type="match status" value="1"/>
</dbReference>
<evidence type="ECO:0000256" key="3">
    <source>
        <dbReference type="PROSITE-ProRule" id="PRU01353"/>
    </source>
</evidence>
<feature type="non-terminal residue" evidence="5">
    <location>
        <position position="1"/>
    </location>
</feature>
<dbReference type="Proteomes" id="UP000471082">
    <property type="component" value="Unassembled WGS sequence"/>
</dbReference>
<comment type="caution">
    <text evidence="5">The sequence shown here is derived from an EMBL/GenBank/DDBJ whole genome shotgun (WGS) entry which is preliminary data.</text>
</comment>
<dbReference type="GO" id="GO:0005975">
    <property type="term" value="P:carbohydrate metabolic process"/>
    <property type="evidence" value="ECO:0007669"/>
    <property type="project" value="UniProtKB-ARBA"/>
</dbReference>
<dbReference type="GO" id="GO:1901135">
    <property type="term" value="P:carbohydrate derivative metabolic process"/>
    <property type="evidence" value="ECO:0007669"/>
    <property type="project" value="UniProtKB-ARBA"/>
</dbReference>
<dbReference type="InterPro" id="IPR015882">
    <property type="entry name" value="HEX_bac_N"/>
</dbReference>
<gene>
    <name evidence="5" type="ORF">G3W61_33510</name>
</gene>
<keyword evidence="1" id="KW-0378">Hydrolase</keyword>
<accession>A0A7X5N466</accession>
<feature type="domain" description="GH84" evidence="4">
    <location>
        <begin position="40"/>
        <end position="88"/>
    </location>
</feature>
<dbReference type="InterPro" id="IPR051822">
    <property type="entry name" value="Glycosyl_Hydrolase_84"/>
</dbReference>
<dbReference type="EMBL" id="JAAGYU010002315">
    <property type="protein sequence ID" value="NEL81177.1"/>
    <property type="molecule type" value="Genomic_DNA"/>
</dbReference>
<dbReference type="AlphaFoldDB" id="A0A7X5N466"/>
<feature type="non-terminal residue" evidence="5">
    <location>
        <position position="88"/>
    </location>
</feature>
<dbReference type="Pfam" id="PF02838">
    <property type="entry name" value="Glyco_hydro_20b"/>
    <property type="match status" value="1"/>
</dbReference>
<reference evidence="5 6" key="1">
    <citation type="submission" date="2019-11" db="EMBL/GenBank/DDBJ databases">
        <title>Genome-resolved metagenomics to study the prevalence of co-infection and intraspecific heterogeneity among plant pathogen metapopulations.</title>
        <authorList>
            <person name="Newberry E."/>
            <person name="Bhandari R."/>
            <person name="Kemble J."/>
            <person name="Sikora E."/>
            <person name="Potnis N."/>
        </authorList>
    </citation>
    <scope>NUCLEOTIDE SEQUENCE [LARGE SCALE GENOMIC DNA]</scope>
    <source>
        <strain evidence="5">Xp_Tom_Tuscaloosa_18b</strain>
    </source>
</reference>
<dbReference type="SUPFAM" id="SSF55545">
    <property type="entry name" value="beta-N-acetylhexosaminidase-like domain"/>
    <property type="match status" value="1"/>
</dbReference>
<evidence type="ECO:0000256" key="2">
    <source>
        <dbReference type="ARBA" id="ARBA00023295"/>
    </source>
</evidence>
<dbReference type="InterPro" id="IPR011496">
    <property type="entry name" value="O-GlcNAcase_cat"/>
</dbReference>
<dbReference type="PANTHER" id="PTHR13170:SF16">
    <property type="entry name" value="PROTEIN O-GLCNACASE"/>
    <property type="match status" value="1"/>
</dbReference>
<evidence type="ECO:0000313" key="6">
    <source>
        <dbReference type="Proteomes" id="UP000471082"/>
    </source>
</evidence>
<evidence type="ECO:0000256" key="1">
    <source>
        <dbReference type="ARBA" id="ARBA00022801"/>
    </source>
</evidence>
<sequence length="88" mass="9945">LITLAGHDNDGLFHAAQTLRQLVERPAIPTLAIQDHPAMPIRGTIEGFYGAPWSMADRSKHIAFLARSKANTFIYSPKDDPYARDRWR</sequence>
<dbReference type="PROSITE" id="PS52009">
    <property type="entry name" value="GH84"/>
    <property type="match status" value="1"/>
</dbReference>
<comment type="caution">
    <text evidence="3">Lacks conserved residue(s) required for the propagation of feature annotation.</text>
</comment>
<dbReference type="Gene3D" id="3.20.20.80">
    <property type="entry name" value="Glycosidases"/>
    <property type="match status" value="1"/>
</dbReference>
<dbReference type="Gene3D" id="3.30.379.10">
    <property type="entry name" value="Chitobiase/beta-hexosaminidase domain 2-like"/>
    <property type="match status" value="1"/>
</dbReference>
<keyword evidence="2" id="KW-0326">Glycosidase</keyword>
<protein>
    <submittedName>
        <fullName evidence="5">Beta-N-acetylglucosaminidase</fullName>
    </submittedName>
</protein>
<organism evidence="5 6">
    <name type="scientific">Xanthomonas perforans</name>
    <dbReference type="NCBI Taxonomy" id="442694"/>
    <lineage>
        <taxon>Bacteria</taxon>
        <taxon>Pseudomonadati</taxon>
        <taxon>Pseudomonadota</taxon>
        <taxon>Gammaproteobacteria</taxon>
        <taxon>Lysobacterales</taxon>
        <taxon>Lysobacteraceae</taxon>
        <taxon>Xanthomonas</taxon>
    </lineage>
</organism>
<evidence type="ECO:0000313" key="5">
    <source>
        <dbReference type="EMBL" id="NEL81177.1"/>
    </source>
</evidence>